<dbReference type="NCBIfam" id="TIGR03439">
    <property type="entry name" value="methyl_EasF"/>
    <property type="match status" value="1"/>
</dbReference>
<evidence type="ECO:0000256" key="5">
    <source>
        <dbReference type="ARBA" id="ARBA00037882"/>
    </source>
</evidence>
<dbReference type="InterPro" id="IPR051128">
    <property type="entry name" value="EgtD_Methyltrsf_superfamily"/>
</dbReference>
<dbReference type="InterPro" id="IPR017805">
    <property type="entry name" value="SAM_MeTrfase_EasF-type_put"/>
</dbReference>
<feature type="domain" description="Sulfatase-modifying factor enzyme-like" evidence="6">
    <location>
        <begin position="593"/>
        <end position="763"/>
    </location>
</feature>
<evidence type="ECO:0000313" key="10">
    <source>
        <dbReference type="Proteomes" id="UP001139887"/>
    </source>
</evidence>
<dbReference type="InterPro" id="IPR029063">
    <property type="entry name" value="SAM-dependent_MTases_sf"/>
</dbReference>
<dbReference type="OrthoDB" id="659at2759"/>
<evidence type="ECO:0000259" key="7">
    <source>
        <dbReference type="Pfam" id="PF10017"/>
    </source>
</evidence>
<evidence type="ECO:0000256" key="3">
    <source>
        <dbReference type="ARBA" id="ARBA00023002"/>
    </source>
</evidence>
<dbReference type="GO" id="GO:0008168">
    <property type="term" value="F:methyltransferase activity"/>
    <property type="evidence" value="ECO:0007669"/>
    <property type="project" value="UniProtKB-KW"/>
</dbReference>
<dbReference type="AlphaFoldDB" id="A0A9W8I4D6"/>
<dbReference type="Gene3D" id="3.90.1580.10">
    <property type="entry name" value="paralog of FGE (formylglycine-generating enzyme)"/>
    <property type="match status" value="1"/>
</dbReference>
<feature type="domain" description="Histidine-specific methyltransferase SAM-dependent" evidence="7">
    <location>
        <begin position="18"/>
        <end position="336"/>
    </location>
</feature>
<dbReference type="Proteomes" id="UP001139887">
    <property type="component" value="Unassembled WGS sequence"/>
</dbReference>
<name>A0A9W8I4D6_9FUNG</name>
<comment type="caution">
    <text evidence="9">The sequence shown here is derived from an EMBL/GenBank/DDBJ whole genome shotgun (WGS) entry which is preliminary data.</text>
</comment>
<evidence type="ECO:0000256" key="2">
    <source>
        <dbReference type="ARBA" id="ARBA00022679"/>
    </source>
</evidence>
<keyword evidence="3" id="KW-0560">Oxidoreductase</keyword>
<evidence type="ECO:0000259" key="8">
    <source>
        <dbReference type="Pfam" id="PF12867"/>
    </source>
</evidence>
<dbReference type="PANTHER" id="PTHR43397:SF1">
    <property type="entry name" value="ERGOTHIONEINE BIOSYNTHESIS PROTEIN 1"/>
    <property type="match status" value="1"/>
</dbReference>
<dbReference type="EMBL" id="JANBUW010000733">
    <property type="protein sequence ID" value="KAJ2845703.1"/>
    <property type="molecule type" value="Genomic_DNA"/>
</dbReference>
<evidence type="ECO:0000256" key="1">
    <source>
        <dbReference type="ARBA" id="ARBA00022603"/>
    </source>
</evidence>
<dbReference type="InterPro" id="IPR019257">
    <property type="entry name" value="MeTrfase_dom"/>
</dbReference>
<dbReference type="InterPro" id="IPR024775">
    <property type="entry name" value="DinB-like"/>
</dbReference>
<comment type="pathway">
    <text evidence="5">Amino-acid biosynthesis; ergothioneine biosynthesis.</text>
</comment>
<evidence type="ECO:0000313" key="9">
    <source>
        <dbReference type="EMBL" id="KAJ2845703.1"/>
    </source>
</evidence>
<dbReference type="InterPro" id="IPR042095">
    <property type="entry name" value="SUMF_sf"/>
</dbReference>
<dbReference type="PANTHER" id="PTHR43397">
    <property type="entry name" value="ERGOTHIONEINE BIOSYNTHESIS PROTEIN 1"/>
    <property type="match status" value="1"/>
</dbReference>
<gene>
    <name evidence="9" type="ORF">IWW36_004674</name>
</gene>
<keyword evidence="10" id="KW-1185">Reference proteome</keyword>
<accession>A0A9W8I4D6</accession>
<dbReference type="Pfam" id="PF12867">
    <property type="entry name" value="DinB_2"/>
    <property type="match status" value="1"/>
</dbReference>
<feature type="domain" description="Sulfatase-modifying factor enzyme-like" evidence="6">
    <location>
        <begin position="796"/>
        <end position="877"/>
    </location>
</feature>
<dbReference type="InterPro" id="IPR005532">
    <property type="entry name" value="SUMF_dom"/>
</dbReference>
<keyword evidence="1" id="KW-0489">Methyltransferase</keyword>
<organism evidence="9 10">
    <name type="scientific">Coemansia brasiliensis</name>
    <dbReference type="NCBI Taxonomy" id="2650707"/>
    <lineage>
        <taxon>Eukaryota</taxon>
        <taxon>Fungi</taxon>
        <taxon>Fungi incertae sedis</taxon>
        <taxon>Zoopagomycota</taxon>
        <taxon>Kickxellomycotina</taxon>
        <taxon>Kickxellomycetes</taxon>
        <taxon>Kickxellales</taxon>
        <taxon>Kickxellaceae</taxon>
        <taxon>Coemansia</taxon>
    </lineage>
</organism>
<evidence type="ECO:0000259" key="6">
    <source>
        <dbReference type="Pfam" id="PF03781"/>
    </source>
</evidence>
<dbReference type="SUPFAM" id="SSF56436">
    <property type="entry name" value="C-type lectin-like"/>
    <property type="match status" value="1"/>
</dbReference>
<dbReference type="Pfam" id="PF10017">
    <property type="entry name" value="Methyltransf_33"/>
    <property type="match status" value="1"/>
</dbReference>
<feature type="domain" description="DinB-like" evidence="8">
    <location>
        <begin position="400"/>
        <end position="528"/>
    </location>
</feature>
<dbReference type="Gene3D" id="3.40.50.150">
    <property type="entry name" value="Vaccinia Virus protein VP39"/>
    <property type="match status" value="1"/>
</dbReference>
<dbReference type="Pfam" id="PF03781">
    <property type="entry name" value="FGE-sulfatase"/>
    <property type="match status" value="2"/>
</dbReference>
<dbReference type="GO" id="GO:0032259">
    <property type="term" value="P:methylation"/>
    <property type="evidence" value="ECO:0007669"/>
    <property type="project" value="UniProtKB-KW"/>
</dbReference>
<proteinExistence type="predicted"/>
<evidence type="ECO:0000256" key="4">
    <source>
        <dbReference type="ARBA" id="ARBA00023004"/>
    </source>
</evidence>
<reference evidence="9" key="1">
    <citation type="submission" date="2022-07" db="EMBL/GenBank/DDBJ databases">
        <title>Phylogenomic reconstructions and comparative analyses of Kickxellomycotina fungi.</title>
        <authorList>
            <person name="Reynolds N.K."/>
            <person name="Stajich J.E."/>
            <person name="Barry K."/>
            <person name="Grigoriev I.V."/>
            <person name="Crous P."/>
            <person name="Smith M.E."/>
        </authorList>
    </citation>
    <scope>NUCLEOTIDE SEQUENCE</scope>
    <source>
        <strain evidence="9">NRRL 1566</strain>
    </source>
</reference>
<sequence>MGLTTFKSLPGNDTVVTRALPTVLLYDEVGLDLFDRITYLPEYYLTNSEIDIFKLHGQEIVAEIPNDSDVIELGCGSLRKTELLLDALNKHRTGITYYAIDVMPRPLRESMSKLAARFSNISFCAMCGTYEESLPRLSKSTRPKTILWLGSSIGNYHSTEAAQFLAKISKTSLNVNDAILIGMDKQKQPSIIMDAYHDSQGITDKFELNILPHTNRIVMEYAAQQSDEARNSFIDQETIEKFKYVGFYDEAIGRHDSYLEACEDVVIRWPRSIAAQVKEICGSDDDIVIKRGERVYIESSYKYSDSAADVLALVSGLTLSRTWTDPREYHMLSLFRKPQTTMPLMPQTVPISFDKWYIPMQRTRALRTLSSSAVSAEQFPTIPSINEWKGMWKTWDTLTLQIIPRNKLLNRPIDLRHPFIFYLGHIPAFADIHMSAAESTPLTEPAAFAEWFERGIDPNLEDPSICHSHSEIPDEWPAVDEILAYRDRVRSRVVSWLESYFAANGRVSADEARHVWMAFEHEAMHIETLLYMVLQMEPTEICSPAVVSVPPAPLAKPVRSWLRYAGGEGIQLGLLDDDESSLGASPLPAGHVLGWDNESPAMSVDIKPFKIQTQPITNGEYYAFLQSVINKDFESDRSVGDLLPRSWIVLESGQNLQGLANDYGVRTVVGTPSIVSTEASVWPVVVSQVQAEAYAKWQGKRLPTEAEWTHAARTYHLTRALANDSQSSSAADKPVEGLLKELATAQNINPTKQLCQPYDLFIPHDANIGLSHWHPAPIPTNQSTGSCIVSLPEAAFIGNAWEWTSTPFHPFDGFEPSHMYPGYSADFFDSPEMYKSDSCHYTIKGGSYITHPRMALRQTFRNWYQRGYPYMLATFRLCADD</sequence>
<protein>
    <submittedName>
        <fullName evidence="9">Uncharacterized protein</fullName>
    </submittedName>
</protein>
<keyword evidence="4" id="KW-0408">Iron</keyword>
<dbReference type="InterPro" id="IPR016187">
    <property type="entry name" value="CTDL_fold"/>
</dbReference>
<keyword evidence="2" id="KW-0808">Transferase</keyword>